<evidence type="ECO:0000313" key="2">
    <source>
        <dbReference type="EMBL" id="OCT78245.1"/>
    </source>
</evidence>
<keyword evidence="1" id="KW-0812">Transmembrane</keyword>
<keyword evidence="1" id="KW-1133">Transmembrane helix</keyword>
<sequence length="115" mass="13025">MTQLYKNRTILKNKESPQNYPLSNKSPSQPLANRCIIFSELFLLVNVEANKNPPNFQDYRGHIGSSSRLLVFLVCMYHLVATADLIDFVGFLCAGRLVLNVMQIHRSLGLVSCRI</sequence>
<proteinExistence type="predicted"/>
<feature type="transmembrane region" description="Helical" evidence="1">
    <location>
        <begin position="69"/>
        <end position="99"/>
    </location>
</feature>
<protein>
    <submittedName>
        <fullName evidence="2">Uncharacterized protein</fullName>
    </submittedName>
</protein>
<dbReference type="EMBL" id="CM004475">
    <property type="protein sequence ID" value="OCT78245.1"/>
    <property type="molecule type" value="Genomic_DNA"/>
</dbReference>
<accession>A0A974HHL1</accession>
<evidence type="ECO:0000313" key="3">
    <source>
        <dbReference type="Proteomes" id="UP000694892"/>
    </source>
</evidence>
<organism evidence="2 3">
    <name type="scientific">Xenopus laevis</name>
    <name type="common">African clawed frog</name>
    <dbReference type="NCBI Taxonomy" id="8355"/>
    <lineage>
        <taxon>Eukaryota</taxon>
        <taxon>Metazoa</taxon>
        <taxon>Chordata</taxon>
        <taxon>Craniata</taxon>
        <taxon>Vertebrata</taxon>
        <taxon>Euteleostomi</taxon>
        <taxon>Amphibia</taxon>
        <taxon>Batrachia</taxon>
        <taxon>Anura</taxon>
        <taxon>Pipoidea</taxon>
        <taxon>Pipidae</taxon>
        <taxon>Xenopodinae</taxon>
        <taxon>Xenopus</taxon>
        <taxon>Xenopus</taxon>
    </lineage>
</organism>
<gene>
    <name evidence="2" type="ORF">XELAEV_18029353mg</name>
</gene>
<evidence type="ECO:0000256" key="1">
    <source>
        <dbReference type="SAM" id="Phobius"/>
    </source>
</evidence>
<name>A0A974HHL1_XENLA</name>
<reference evidence="3" key="1">
    <citation type="journal article" date="2016" name="Nature">
        <title>Genome evolution in the allotetraploid frog Xenopus laevis.</title>
        <authorList>
            <person name="Session A.M."/>
            <person name="Uno Y."/>
            <person name="Kwon T."/>
            <person name="Chapman J.A."/>
            <person name="Toyoda A."/>
            <person name="Takahashi S."/>
            <person name="Fukui A."/>
            <person name="Hikosaka A."/>
            <person name="Suzuki A."/>
            <person name="Kondo M."/>
            <person name="van Heeringen S.J."/>
            <person name="Quigley I."/>
            <person name="Heinz S."/>
            <person name="Ogino H."/>
            <person name="Ochi H."/>
            <person name="Hellsten U."/>
            <person name="Lyons J.B."/>
            <person name="Simakov O."/>
            <person name="Putnam N."/>
            <person name="Stites J."/>
            <person name="Kuroki Y."/>
            <person name="Tanaka T."/>
            <person name="Michiue T."/>
            <person name="Watanabe M."/>
            <person name="Bogdanovic O."/>
            <person name="Lister R."/>
            <person name="Georgiou G."/>
            <person name="Paranjpe S.S."/>
            <person name="van Kruijsbergen I."/>
            <person name="Shu S."/>
            <person name="Carlson J."/>
            <person name="Kinoshita T."/>
            <person name="Ohta Y."/>
            <person name="Mawaribuchi S."/>
            <person name="Jenkins J."/>
            <person name="Grimwood J."/>
            <person name="Schmutz J."/>
            <person name="Mitros T."/>
            <person name="Mozaffari S.V."/>
            <person name="Suzuki Y."/>
            <person name="Haramoto Y."/>
            <person name="Yamamoto T.S."/>
            <person name="Takagi C."/>
            <person name="Heald R."/>
            <person name="Miller K."/>
            <person name="Haudenschild C."/>
            <person name="Kitzman J."/>
            <person name="Nakayama T."/>
            <person name="Izutsu Y."/>
            <person name="Robert J."/>
            <person name="Fortriede J."/>
            <person name="Burns K."/>
            <person name="Lotay V."/>
            <person name="Karimi K."/>
            <person name="Yasuoka Y."/>
            <person name="Dichmann D.S."/>
            <person name="Flajnik M.F."/>
            <person name="Houston D.W."/>
            <person name="Shendure J."/>
            <person name="DuPasquier L."/>
            <person name="Vize P.D."/>
            <person name="Zorn A.M."/>
            <person name="Ito M."/>
            <person name="Marcotte E.M."/>
            <person name="Wallingford J.B."/>
            <person name="Ito Y."/>
            <person name="Asashima M."/>
            <person name="Ueno N."/>
            <person name="Matsuda Y."/>
            <person name="Veenstra G.J."/>
            <person name="Fujiyama A."/>
            <person name="Harland R.M."/>
            <person name="Taira M."/>
            <person name="Rokhsar D.S."/>
        </authorList>
    </citation>
    <scope>NUCLEOTIDE SEQUENCE [LARGE SCALE GENOMIC DNA]</scope>
    <source>
        <strain evidence="3">J</strain>
    </source>
</reference>
<dbReference type="AlphaFoldDB" id="A0A974HHL1"/>
<keyword evidence="1" id="KW-0472">Membrane</keyword>
<dbReference type="Proteomes" id="UP000694892">
    <property type="component" value="Chromosome 5S"/>
</dbReference>